<keyword evidence="4" id="KW-1185">Reference proteome</keyword>
<reference evidence="3" key="1">
    <citation type="journal article" date="2020" name="Nat. Commun.">
        <title>Large-scale genome sequencing of mycorrhizal fungi provides insights into the early evolution of symbiotic traits.</title>
        <authorList>
            <person name="Miyauchi S."/>
            <person name="Kiss E."/>
            <person name="Kuo A."/>
            <person name="Drula E."/>
            <person name="Kohler A."/>
            <person name="Sanchez-Garcia M."/>
            <person name="Morin E."/>
            <person name="Andreopoulos B."/>
            <person name="Barry K.W."/>
            <person name="Bonito G."/>
            <person name="Buee M."/>
            <person name="Carver A."/>
            <person name="Chen C."/>
            <person name="Cichocki N."/>
            <person name="Clum A."/>
            <person name="Culley D."/>
            <person name="Crous P.W."/>
            <person name="Fauchery L."/>
            <person name="Girlanda M."/>
            <person name="Hayes R.D."/>
            <person name="Keri Z."/>
            <person name="LaButti K."/>
            <person name="Lipzen A."/>
            <person name="Lombard V."/>
            <person name="Magnuson J."/>
            <person name="Maillard F."/>
            <person name="Murat C."/>
            <person name="Nolan M."/>
            <person name="Ohm R.A."/>
            <person name="Pangilinan J."/>
            <person name="Pereira M.F."/>
            <person name="Perotto S."/>
            <person name="Peter M."/>
            <person name="Pfister S."/>
            <person name="Riley R."/>
            <person name="Sitrit Y."/>
            <person name="Stielow J.B."/>
            <person name="Szollosi G."/>
            <person name="Zifcakova L."/>
            <person name="Stursova M."/>
            <person name="Spatafora J.W."/>
            <person name="Tedersoo L."/>
            <person name="Vaario L.M."/>
            <person name="Yamada A."/>
            <person name="Yan M."/>
            <person name="Wang P."/>
            <person name="Xu J."/>
            <person name="Bruns T."/>
            <person name="Baldrian P."/>
            <person name="Vilgalys R."/>
            <person name="Dunand C."/>
            <person name="Henrissat B."/>
            <person name="Grigoriev I.V."/>
            <person name="Hibbett D."/>
            <person name="Nagy L.G."/>
            <person name="Martin F.M."/>
        </authorList>
    </citation>
    <scope>NUCLEOTIDE SEQUENCE</scope>
    <source>
        <strain evidence="3">UP504</strain>
    </source>
</reference>
<accession>A0A9P6DQE6</accession>
<organism evidence="3 4">
    <name type="scientific">Hydnum rufescens UP504</name>
    <dbReference type="NCBI Taxonomy" id="1448309"/>
    <lineage>
        <taxon>Eukaryota</taxon>
        <taxon>Fungi</taxon>
        <taxon>Dikarya</taxon>
        <taxon>Basidiomycota</taxon>
        <taxon>Agaricomycotina</taxon>
        <taxon>Agaricomycetes</taxon>
        <taxon>Cantharellales</taxon>
        <taxon>Hydnaceae</taxon>
        <taxon>Hydnum</taxon>
    </lineage>
</organism>
<feature type="compositionally biased region" description="Low complexity" evidence="1">
    <location>
        <begin position="236"/>
        <end position="246"/>
    </location>
</feature>
<comment type="caution">
    <text evidence="3">The sequence shown here is derived from an EMBL/GenBank/DDBJ whole genome shotgun (WGS) entry which is preliminary data.</text>
</comment>
<feature type="transmembrane region" description="Helical" evidence="2">
    <location>
        <begin position="12"/>
        <end position="35"/>
    </location>
</feature>
<name>A0A9P6DQE6_9AGAM</name>
<dbReference type="Proteomes" id="UP000886523">
    <property type="component" value="Unassembled WGS sequence"/>
</dbReference>
<feature type="transmembrane region" description="Helical" evidence="2">
    <location>
        <begin position="47"/>
        <end position="72"/>
    </location>
</feature>
<sequence>MAGFFTPVVGFFALIAGFFAPVVGFFALMVGLFTLAVEFFTVMVEFFMVTAAILLTVAATFIAVTATALPIMSHTQPPMTPQSGPTAGLGSSPSTLGPVRQAGNIPAFLTWAKMVGHPYSHEFGQEMLENEVYPDNTIPDIGDALLMELLPLLKPASISHFFQACAAYWKYQTHLPSTQLTGQPAILPLQYHTTHPFIPKGASANPMAAGISDLSQGHIHSELSPGPSPITQVDISKGSSSPSNPFSAPPEHRNASPTKVDDDDGWVTVEHQCIDADGVITHGLLEEDETLVGAQEDTCNQGDTYVMQGTDVIESHARCRKDHYLHTYFMFNNLANSQPVMDRTVIEEQDTIRPRIWQH</sequence>
<dbReference type="EMBL" id="MU129025">
    <property type="protein sequence ID" value="KAF9509947.1"/>
    <property type="molecule type" value="Genomic_DNA"/>
</dbReference>
<evidence type="ECO:0000313" key="3">
    <source>
        <dbReference type="EMBL" id="KAF9509947.1"/>
    </source>
</evidence>
<evidence type="ECO:0000256" key="1">
    <source>
        <dbReference type="SAM" id="MobiDB-lite"/>
    </source>
</evidence>
<proteinExistence type="predicted"/>
<feature type="region of interest" description="Disordered" evidence="1">
    <location>
        <begin position="217"/>
        <end position="263"/>
    </location>
</feature>
<evidence type="ECO:0000256" key="2">
    <source>
        <dbReference type="SAM" id="Phobius"/>
    </source>
</evidence>
<keyword evidence="2" id="KW-0812">Transmembrane</keyword>
<evidence type="ECO:0000313" key="4">
    <source>
        <dbReference type="Proteomes" id="UP000886523"/>
    </source>
</evidence>
<keyword evidence="2" id="KW-0472">Membrane</keyword>
<gene>
    <name evidence="3" type="ORF">BS47DRAFT_1364858</name>
</gene>
<protein>
    <submittedName>
        <fullName evidence="3">Uncharacterized protein</fullName>
    </submittedName>
</protein>
<dbReference type="AlphaFoldDB" id="A0A9P6DQE6"/>
<keyword evidence="2" id="KW-1133">Transmembrane helix</keyword>